<keyword evidence="3" id="KW-0442">Lipid degradation</keyword>
<keyword evidence="3" id="KW-0443">Lipid metabolism</keyword>
<dbReference type="Gene3D" id="3.40.50.1110">
    <property type="entry name" value="SGNH hydrolase"/>
    <property type="match status" value="1"/>
</dbReference>
<protein>
    <recommendedName>
        <fullName evidence="7">GDSL esterase/lipase</fullName>
    </recommendedName>
</protein>
<proteinExistence type="inferred from homology"/>
<dbReference type="EMBL" id="SDMP01000011">
    <property type="protein sequence ID" value="RYR31912.1"/>
    <property type="molecule type" value="Genomic_DNA"/>
</dbReference>
<comment type="similarity">
    <text evidence="1">Belongs to the 'GDSL' lipolytic enzyme family.</text>
</comment>
<gene>
    <name evidence="5" type="ORF">Ahy_B01g056863</name>
</gene>
<dbReference type="PANTHER" id="PTHR45648:SF64">
    <property type="entry name" value="GDSL-LIKE LIPASE_ACYLHYDROLASE"/>
    <property type="match status" value="1"/>
</dbReference>
<dbReference type="GO" id="GO:0016042">
    <property type="term" value="P:lipid catabolic process"/>
    <property type="evidence" value="ECO:0007669"/>
    <property type="project" value="UniProtKB-KW"/>
</dbReference>
<reference evidence="5 6" key="1">
    <citation type="submission" date="2019-01" db="EMBL/GenBank/DDBJ databases">
        <title>Sequencing of cultivated peanut Arachis hypogaea provides insights into genome evolution and oil improvement.</title>
        <authorList>
            <person name="Chen X."/>
        </authorList>
    </citation>
    <scope>NUCLEOTIDE SEQUENCE [LARGE SCALE GENOMIC DNA]</scope>
    <source>
        <strain evidence="6">cv. Fuhuasheng</strain>
        <tissue evidence="5">Leaves</tissue>
    </source>
</reference>
<evidence type="ECO:0000313" key="6">
    <source>
        <dbReference type="Proteomes" id="UP000289738"/>
    </source>
</evidence>
<dbReference type="InterPro" id="IPR036514">
    <property type="entry name" value="SGNH_hydro_sf"/>
</dbReference>
<dbReference type="InterPro" id="IPR001087">
    <property type="entry name" value="GDSL"/>
</dbReference>
<comment type="caution">
    <text evidence="5">The sequence shown here is derived from an EMBL/GenBank/DDBJ whole genome shotgun (WGS) entry which is preliminary data.</text>
</comment>
<accession>A0A445AZP4</accession>
<dbReference type="Proteomes" id="UP000289738">
    <property type="component" value="Chromosome B01"/>
</dbReference>
<dbReference type="Pfam" id="PF00657">
    <property type="entry name" value="Lipase_GDSL"/>
    <property type="match status" value="1"/>
</dbReference>
<sequence length="390" mass="42870">MCECNLVHKLNMKLNNLALVVVLAGTILGNGIIRGCDCKIVQFIFGDSLSDVGNNKRLNRSLAQASLPWYGIDFGNGLPNGRFTNGRTVADIIGDNTGLPRPPAFLDPSLTPEIILENGANYASGGGGILNETGQYFIQRFSLYKQIELFQGTQELIEAKIGNSAAQKFFQEARYVVALGSNDFINNYLMPVYSDSWTYNDDTFMDYLIGTLRDQLKLLHGLGARELMVFGLGPMGCIPLQRVLTTSGNCREKANKLALSFNKATSKVVDELGQQLPGAKYVFGDAYDVVYDVISNPMKYGFQNADSPCCSFWNIRPALTCVPASKLCKDRSKYVFWDEYHPTDSANELIANELIKKFGFTRVDQTIHNNNAPSPAPASVSDLAPVPSPQ</sequence>
<dbReference type="STRING" id="3818.A0A445AZP4"/>
<dbReference type="PANTHER" id="PTHR45648">
    <property type="entry name" value="GDSL LIPASE/ACYLHYDROLASE FAMILY PROTEIN (AFU_ORTHOLOGUE AFUA_4G14700)"/>
    <property type="match status" value="1"/>
</dbReference>
<evidence type="ECO:0000256" key="3">
    <source>
        <dbReference type="ARBA" id="ARBA00022963"/>
    </source>
</evidence>
<dbReference type="OrthoDB" id="1600564at2759"/>
<dbReference type="InterPro" id="IPR035669">
    <property type="entry name" value="SGNH_plant_lipase-like"/>
</dbReference>
<dbReference type="CDD" id="cd01837">
    <property type="entry name" value="SGNH_plant_lipase_like"/>
    <property type="match status" value="1"/>
</dbReference>
<evidence type="ECO:0000313" key="5">
    <source>
        <dbReference type="EMBL" id="RYR31912.1"/>
    </source>
</evidence>
<keyword evidence="6" id="KW-1185">Reference proteome</keyword>
<keyword evidence="2" id="KW-0378">Hydrolase</keyword>
<dbReference type="InterPro" id="IPR051058">
    <property type="entry name" value="GDSL_Est/Lipase"/>
</dbReference>
<name>A0A445AZP4_ARAHY</name>
<feature type="region of interest" description="Disordered" evidence="4">
    <location>
        <begin position="370"/>
        <end position="390"/>
    </location>
</feature>
<evidence type="ECO:0008006" key="7">
    <source>
        <dbReference type="Google" id="ProtNLM"/>
    </source>
</evidence>
<evidence type="ECO:0000256" key="4">
    <source>
        <dbReference type="SAM" id="MobiDB-lite"/>
    </source>
</evidence>
<evidence type="ECO:0000256" key="2">
    <source>
        <dbReference type="ARBA" id="ARBA00022801"/>
    </source>
</evidence>
<dbReference type="SUPFAM" id="SSF52266">
    <property type="entry name" value="SGNH hydrolase"/>
    <property type="match status" value="1"/>
</dbReference>
<dbReference type="AlphaFoldDB" id="A0A445AZP4"/>
<dbReference type="GO" id="GO:0016788">
    <property type="term" value="F:hydrolase activity, acting on ester bonds"/>
    <property type="evidence" value="ECO:0007669"/>
    <property type="project" value="InterPro"/>
</dbReference>
<organism evidence="5 6">
    <name type="scientific">Arachis hypogaea</name>
    <name type="common">Peanut</name>
    <dbReference type="NCBI Taxonomy" id="3818"/>
    <lineage>
        <taxon>Eukaryota</taxon>
        <taxon>Viridiplantae</taxon>
        <taxon>Streptophyta</taxon>
        <taxon>Embryophyta</taxon>
        <taxon>Tracheophyta</taxon>
        <taxon>Spermatophyta</taxon>
        <taxon>Magnoliopsida</taxon>
        <taxon>eudicotyledons</taxon>
        <taxon>Gunneridae</taxon>
        <taxon>Pentapetalae</taxon>
        <taxon>rosids</taxon>
        <taxon>fabids</taxon>
        <taxon>Fabales</taxon>
        <taxon>Fabaceae</taxon>
        <taxon>Papilionoideae</taxon>
        <taxon>50 kb inversion clade</taxon>
        <taxon>dalbergioids sensu lato</taxon>
        <taxon>Dalbergieae</taxon>
        <taxon>Pterocarpus clade</taxon>
        <taxon>Arachis</taxon>
    </lineage>
</organism>
<evidence type="ECO:0000256" key="1">
    <source>
        <dbReference type="ARBA" id="ARBA00008668"/>
    </source>
</evidence>